<comment type="caution">
    <text evidence="4">The sequence shown here is derived from an EMBL/GenBank/DDBJ whole genome shotgun (WGS) entry which is preliminary data.</text>
</comment>
<gene>
    <name evidence="4" type="ORF">ACFSKQ_06890</name>
</gene>
<dbReference type="RefSeq" id="WP_209736674.1">
    <property type="nucleotide sequence ID" value="NZ_CP072611.1"/>
</dbReference>
<feature type="domain" description="HTH tetR-type" evidence="3">
    <location>
        <begin position="30"/>
        <end position="90"/>
    </location>
</feature>
<dbReference type="Proteomes" id="UP001597371">
    <property type="component" value="Unassembled WGS sequence"/>
</dbReference>
<dbReference type="Pfam" id="PF00440">
    <property type="entry name" value="TetR_N"/>
    <property type="match status" value="1"/>
</dbReference>
<sequence>MNAQVRYSHMTALPPGRLKSRKQPSQARSQATVEAIFEATIQVLLQGGARALTTNRIAEKAGVSIGTLYQYYPGKEALLYALVGRHLDKASAAVELACRAHRSMPLADCSDAFVNAYIDAKIGDPEASRALYHASTALDMKDLTDTTIKRLHGAARDLLASAQDSRFENLDGVVFSWVAVVTGGTRQIFEEDETIERLPIFREQLARMSRAYLNAAKV</sequence>
<organism evidence="4 5">
    <name type="scientific">Aureimonas populi</name>
    <dbReference type="NCBI Taxonomy" id="1701758"/>
    <lineage>
        <taxon>Bacteria</taxon>
        <taxon>Pseudomonadati</taxon>
        <taxon>Pseudomonadota</taxon>
        <taxon>Alphaproteobacteria</taxon>
        <taxon>Hyphomicrobiales</taxon>
        <taxon>Aurantimonadaceae</taxon>
        <taxon>Aureimonas</taxon>
    </lineage>
</organism>
<dbReference type="PANTHER" id="PTHR30055:SF201">
    <property type="entry name" value="TRANSCRIPTIONAL REGULATORY PROTEIN"/>
    <property type="match status" value="1"/>
</dbReference>
<dbReference type="InterPro" id="IPR050109">
    <property type="entry name" value="HTH-type_TetR-like_transc_reg"/>
</dbReference>
<evidence type="ECO:0000313" key="5">
    <source>
        <dbReference type="Proteomes" id="UP001597371"/>
    </source>
</evidence>
<keyword evidence="1 2" id="KW-0238">DNA-binding</keyword>
<dbReference type="InterPro" id="IPR041669">
    <property type="entry name" value="TetR_C_15"/>
</dbReference>
<keyword evidence="5" id="KW-1185">Reference proteome</keyword>
<dbReference type="Gene3D" id="1.10.357.10">
    <property type="entry name" value="Tetracycline Repressor, domain 2"/>
    <property type="match status" value="1"/>
</dbReference>
<dbReference type="InterPro" id="IPR009057">
    <property type="entry name" value="Homeodomain-like_sf"/>
</dbReference>
<dbReference type="Pfam" id="PF17918">
    <property type="entry name" value="TetR_C_15"/>
    <property type="match status" value="1"/>
</dbReference>
<proteinExistence type="predicted"/>
<protein>
    <submittedName>
        <fullName evidence="4">TetR/AcrR family transcriptional regulator</fullName>
    </submittedName>
</protein>
<dbReference type="PANTHER" id="PTHR30055">
    <property type="entry name" value="HTH-TYPE TRANSCRIPTIONAL REGULATOR RUTR"/>
    <property type="match status" value="1"/>
</dbReference>
<evidence type="ECO:0000259" key="3">
    <source>
        <dbReference type="PROSITE" id="PS50977"/>
    </source>
</evidence>
<feature type="DNA-binding region" description="H-T-H motif" evidence="2">
    <location>
        <begin position="53"/>
        <end position="72"/>
    </location>
</feature>
<accession>A0ABW5CKL0</accession>
<evidence type="ECO:0000256" key="1">
    <source>
        <dbReference type="ARBA" id="ARBA00023125"/>
    </source>
</evidence>
<dbReference type="PRINTS" id="PR00455">
    <property type="entry name" value="HTHTETR"/>
</dbReference>
<dbReference type="InterPro" id="IPR001647">
    <property type="entry name" value="HTH_TetR"/>
</dbReference>
<dbReference type="EMBL" id="JBHUIJ010000006">
    <property type="protein sequence ID" value="MFD2237192.1"/>
    <property type="molecule type" value="Genomic_DNA"/>
</dbReference>
<dbReference type="SUPFAM" id="SSF46689">
    <property type="entry name" value="Homeodomain-like"/>
    <property type="match status" value="1"/>
</dbReference>
<reference evidence="5" key="1">
    <citation type="journal article" date="2019" name="Int. J. Syst. Evol. Microbiol.">
        <title>The Global Catalogue of Microorganisms (GCM) 10K type strain sequencing project: providing services to taxonomists for standard genome sequencing and annotation.</title>
        <authorList>
            <consortium name="The Broad Institute Genomics Platform"/>
            <consortium name="The Broad Institute Genome Sequencing Center for Infectious Disease"/>
            <person name="Wu L."/>
            <person name="Ma J."/>
        </authorList>
    </citation>
    <scope>NUCLEOTIDE SEQUENCE [LARGE SCALE GENOMIC DNA]</scope>
    <source>
        <strain evidence="5">ZS-35-S2</strain>
    </source>
</reference>
<evidence type="ECO:0000313" key="4">
    <source>
        <dbReference type="EMBL" id="MFD2237192.1"/>
    </source>
</evidence>
<name>A0ABW5CKL0_9HYPH</name>
<evidence type="ECO:0000256" key="2">
    <source>
        <dbReference type="PROSITE-ProRule" id="PRU00335"/>
    </source>
</evidence>
<dbReference type="PROSITE" id="PS50977">
    <property type="entry name" value="HTH_TETR_2"/>
    <property type="match status" value="1"/>
</dbReference>